<evidence type="ECO:0000313" key="2">
    <source>
        <dbReference type="Proteomes" id="UP001378188"/>
    </source>
</evidence>
<protein>
    <recommendedName>
        <fullName evidence="3">SGNH/GDSL hydrolase family protein</fullName>
    </recommendedName>
</protein>
<name>A0AAW9RLK6_9HYPH</name>
<dbReference type="Proteomes" id="UP001378188">
    <property type="component" value="Unassembled WGS sequence"/>
</dbReference>
<proteinExistence type="predicted"/>
<gene>
    <name evidence="1" type="ORF">V3328_15095</name>
</gene>
<sequence length="368" mass="41080">MARPEIAGIFLGLLLSVALLEIARDTILFRLEDAALGTETVSIFGTAPEGRVHCQDARDGHLCEEAYLRDPGPGVLWLGNSQLHAINRYRPGDRLATEILHDWFRSCGAYLVAYSQPNANLLEHAIAFHALADTYDVRLLILPVVLDDFREQGVRQSVSALLGDAALPLRGSSFGPFLDENRDATTDRSDSKEETLQALTEAWLDREVATYWPAWAARDQLRGVASYALYLLRNRIFGINAQTQRVVAENAYREKLAVLESLLRDARAMGVDVFLYIPPYRADIAGPYHPEQYARLKADAARLASEYEAQFAQLDTVVAGPEWGMVRDSVFGFEDYDFMHFTAEGQRRLAEALEMALANSDHGCFSTH</sequence>
<organism evidence="1 2">
    <name type="scientific">Microbaculum marinum</name>
    <dbReference type="NCBI Taxonomy" id="1764581"/>
    <lineage>
        <taxon>Bacteria</taxon>
        <taxon>Pseudomonadati</taxon>
        <taxon>Pseudomonadota</taxon>
        <taxon>Alphaproteobacteria</taxon>
        <taxon>Hyphomicrobiales</taxon>
        <taxon>Tepidamorphaceae</taxon>
        <taxon>Microbaculum</taxon>
    </lineage>
</organism>
<dbReference type="GO" id="GO:0016788">
    <property type="term" value="F:hydrolase activity, acting on ester bonds"/>
    <property type="evidence" value="ECO:0007669"/>
    <property type="project" value="UniProtKB-ARBA"/>
</dbReference>
<dbReference type="SUPFAM" id="SSF52266">
    <property type="entry name" value="SGNH hydrolase"/>
    <property type="match status" value="1"/>
</dbReference>
<dbReference type="AlphaFoldDB" id="A0AAW9RLK6"/>
<dbReference type="InterPro" id="IPR036514">
    <property type="entry name" value="SGNH_hydro_sf"/>
</dbReference>
<evidence type="ECO:0008006" key="3">
    <source>
        <dbReference type="Google" id="ProtNLM"/>
    </source>
</evidence>
<comment type="caution">
    <text evidence="1">The sequence shown here is derived from an EMBL/GenBank/DDBJ whole genome shotgun (WGS) entry which is preliminary data.</text>
</comment>
<reference evidence="1 2" key="1">
    <citation type="submission" date="2024-02" db="EMBL/GenBank/DDBJ databases">
        <title>Genome analysis and characterization of Microbaculum marinisediminis sp. nov., isolated from marine sediment.</title>
        <authorList>
            <person name="Du Z.-J."/>
            <person name="Ye Y.-Q."/>
            <person name="Zhang Z.-R."/>
            <person name="Yuan S.-M."/>
            <person name="Zhang X.-Y."/>
        </authorList>
    </citation>
    <scope>NUCLEOTIDE SEQUENCE [LARGE SCALE GENOMIC DNA]</scope>
    <source>
        <strain evidence="1 2">SDUM1044001</strain>
    </source>
</reference>
<evidence type="ECO:0000313" key="1">
    <source>
        <dbReference type="EMBL" id="MEJ8572815.1"/>
    </source>
</evidence>
<keyword evidence="2" id="KW-1185">Reference proteome</keyword>
<dbReference type="RefSeq" id="WP_340330517.1">
    <property type="nucleotide sequence ID" value="NZ_JAZHOF010000006.1"/>
</dbReference>
<dbReference type="Gene3D" id="3.40.50.1110">
    <property type="entry name" value="SGNH hydrolase"/>
    <property type="match status" value="1"/>
</dbReference>
<dbReference type="EMBL" id="JAZHOF010000006">
    <property type="protein sequence ID" value="MEJ8572815.1"/>
    <property type="molecule type" value="Genomic_DNA"/>
</dbReference>
<accession>A0AAW9RLK6</accession>